<protein>
    <submittedName>
        <fullName evidence="1">Uncharacterized protein</fullName>
    </submittedName>
</protein>
<sequence>MSTRWFQSPIRGSQTLRVAQKTWPDEMFQSPIRGSQTKANSQNIKLMLWFQSPIRGSQTMKFFCQSDCSILSFNPLYAGHKLKQCAFAYPLGSKFQSPIRGSQTKFTVRGRAGPVHVSIPYTRVTNERGKVFPWYGFRVSIPYTRVTNDKVKPTHIYDFLFQSPIRGSQTV</sequence>
<dbReference type="Proteomes" id="UP000001968">
    <property type="component" value="Chromosome"/>
</dbReference>
<dbReference type="KEGG" id="swo:Swol_2511"/>
<accession>Q0AU04</accession>
<organism evidence="1 2">
    <name type="scientific">Syntrophomonas wolfei subsp. wolfei (strain DSM 2245B / Goettingen)</name>
    <dbReference type="NCBI Taxonomy" id="335541"/>
    <lineage>
        <taxon>Bacteria</taxon>
        <taxon>Bacillati</taxon>
        <taxon>Bacillota</taxon>
        <taxon>Clostridia</taxon>
        <taxon>Eubacteriales</taxon>
        <taxon>Syntrophomonadaceae</taxon>
        <taxon>Syntrophomonas</taxon>
    </lineage>
</organism>
<dbReference type="AlphaFoldDB" id="Q0AU04"/>
<reference evidence="2" key="1">
    <citation type="journal article" date="2010" name="Environ. Microbiol.">
        <title>The genome of Syntrophomonas wolfei: new insights into syntrophic metabolism and biohydrogen production.</title>
        <authorList>
            <person name="Sieber J.R."/>
            <person name="Sims D.R."/>
            <person name="Han C."/>
            <person name="Kim E."/>
            <person name="Lykidis A."/>
            <person name="Lapidus A.L."/>
            <person name="McDonnald E."/>
            <person name="Rohlin L."/>
            <person name="Culley D.E."/>
            <person name="Gunsalus R."/>
            <person name="McInerney M.J."/>
        </authorList>
    </citation>
    <scope>NUCLEOTIDE SEQUENCE [LARGE SCALE GENOMIC DNA]</scope>
    <source>
        <strain evidence="2">DSM 2245B / Goettingen</strain>
    </source>
</reference>
<evidence type="ECO:0000313" key="2">
    <source>
        <dbReference type="Proteomes" id="UP000001968"/>
    </source>
</evidence>
<keyword evidence="2" id="KW-1185">Reference proteome</keyword>
<gene>
    <name evidence="1" type="ordered locus">Swol_2511</name>
</gene>
<name>Q0AU04_SYNWW</name>
<dbReference type="HOGENOM" id="CLU_1562117_0_0_9"/>
<proteinExistence type="predicted"/>
<evidence type="ECO:0000313" key="1">
    <source>
        <dbReference type="EMBL" id="ABI69800.1"/>
    </source>
</evidence>
<dbReference type="EMBL" id="CP000448">
    <property type="protein sequence ID" value="ABI69800.1"/>
    <property type="molecule type" value="Genomic_DNA"/>
</dbReference>